<dbReference type="RefSeq" id="WP_369723084.1">
    <property type="nucleotide sequence ID" value="NZ_CP165734.1"/>
</dbReference>
<reference evidence="1" key="1">
    <citation type="submission" date="2024-08" db="EMBL/GenBank/DDBJ databases">
        <authorList>
            <person name="Chaddad Z."/>
            <person name="Lamrabet M."/>
            <person name="Bouhnik O."/>
            <person name="Alami S."/>
            <person name="Wipf D."/>
            <person name="Courty P.E."/>
            <person name="Missbah El Idrissi M."/>
        </authorList>
    </citation>
    <scope>NUCLEOTIDE SEQUENCE</scope>
    <source>
        <strain evidence="1">LLZ17</strain>
    </source>
</reference>
<evidence type="ECO:0008006" key="2">
    <source>
        <dbReference type="Google" id="ProtNLM"/>
    </source>
</evidence>
<dbReference type="EMBL" id="CP165734">
    <property type="protein sequence ID" value="XDV58521.1"/>
    <property type="molecule type" value="Genomic_DNA"/>
</dbReference>
<evidence type="ECO:0000313" key="1">
    <source>
        <dbReference type="EMBL" id="XDV58521.1"/>
    </source>
</evidence>
<dbReference type="AlphaFoldDB" id="A0AB39XNV9"/>
<protein>
    <recommendedName>
        <fullName evidence="2">DNA-binding protein</fullName>
    </recommendedName>
</protein>
<name>A0AB39XNV9_9BRAD</name>
<organism evidence="1">
    <name type="scientific">Bradyrhizobium sp. LLZ17</name>
    <dbReference type="NCBI Taxonomy" id="3239388"/>
    <lineage>
        <taxon>Bacteria</taxon>
        <taxon>Pseudomonadati</taxon>
        <taxon>Pseudomonadota</taxon>
        <taxon>Alphaproteobacteria</taxon>
        <taxon>Hyphomicrobiales</taxon>
        <taxon>Nitrobacteraceae</taxon>
        <taxon>Bradyrhizobium</taxon>
    </lineage>
</organism>
<accession>A0AB39XNV9</accession>
<proteinExistence type="predicted"/>
<gene>
    <name evidence="1" type="ORF">AB8Z38_03085</name>
</gene>
<sequence length="54" mass="6264">MKQFDEQIVLRVEKDDRQALERLAAAQHRKLANYLRCLVKDHLEAAKQSNAMVA</sequence>